<gene>
    <name evidence="2" type="ordered locus">HCH_06177</name>
</gene>
<dbReference type="InterPro" id="IPR019734">
    <property type="entry name" value="TPR_rpt"/>
</dbReference>
<keyword evidence="1" id="KW-1133">Transmembrane helix</keyword>
<dbReference type="Pfam" id="PF13174">
    <property type="entry name" value="TPR_6"/>
    <property type="match status" value="1"/>
</dbReference>
<keyword evidence="1" id="KW-0812">Transmembrane</keyword>
<dbReference type="STRING" id="349521.HCH_06177"/>
<feature type="transmembrane region" description="Helical" evidence="1">
    <location>
        <begin position="73"/>
        <end position="94"/>
    </location>
</feature>
<feature type="transmembrane region" description="Helical" evidence="1">
    <location>
        <begin position="153"/>
        <end position="170"/>
    </location>
</feature>
<keyword evidence="1" id="KW-0472">Membrane</keyword>
<evidence type="ECO:0000313" key="2">
    <source>
        <dbReference type="EMBL" id="ABC32822.1"/>
    </source>
</evidence>
<feature type="transmembrane region" description="Helical" evidence="1">
    <location>
        <begin position="177"/>
        <end position="197"/>
    </location>
</feature>
<dbReference type="OrthoDB" id="6198824at2"/>
<dbReference type="KEGG" id="hch:HCH_06177"/>
<dbReference type="SUPFAM" id="SSF48452">
    <property type="entry name" value="TPR-like"/>
    <property type="match status" value="1"/>
</dbReference>
<dbReference type="eggNOG" id="COG0457">
    <property type="taxonomic scope" value="Bacteria"/>
</dbReference>
<evidence type="ECO:0000313" key="3">
    <source>
        <dbReference type="Proteomes" id="UP000000238"/>
    </source>
</evidence>
<name>Q2S952_HAHCH</name>
<dbReference type="Gene3D" id="1.25.40.10">
    <property type="entry name" value="Tetratricopeptide repeat domain"/>
    <property type="match status" value="1"/>
</dbReference>
<dbReference type="Proteomes" id="UP000000238">
    <property type="component" value="Chromosome"/>
</dbReference>
<protein>
    <submittedName>
        <fullName evidence="2">Protein containing tetratricopeptide repeat</fullName>
    </submittedName>
</protein>
<dbReference type="HOGENOM" id="CLU_656836_0_0_6"/>
<dbReference type="AlphaFoldDB" id="Q2S952"/>
<dbReference type="RefSeq" id="WP_011399880.1">
    <property type="nucleotide sequence ID" value="NC_007645.1"/>
</dbReference>
<dbReference type="EMBL" id="CP000155">
    <property type="protein sequence ID" value="ABC32822.1"/>
    <property type="molecule type" value="Genomic_DNA"/>
</dbReference>
<sequence>MNMLAGVQASLILAMLGAFLAPWINLPFAGGESGVQYAASMALSHPDMLGPVLLLLIAAPLLAISVHFNKPNLALTSAAFALAFLACVPGYLVALDPHTLPTYTDNIEDYRTLKRFFNSFFTPNKGQAIALPDTASFDSLGGRLELAFLCLEWGWYISIGAAVILFMMTLSKARLRFYPIALLILITPLALTLYPPMQAAKYKQDAQWRLTQGNPASAFGAMVIAFKLDPLLTYSEQASRLFSQLNAMVFKPENPASALYQSAQLETAGNRQEALDTLHSALQHRREDEFFPYVAHHTKRRLAILTDRVISRSYRHEQWDEALRALQEMLRVYPESDTLRAMASLAYMRQGVPESCLSSVSASLERIQGSSLRADLLATQGECLMMMGKVDQARQSFQLSIDADSVRNLRAVRGLSGS</sequence>
<reference evidence="2 3" key="1">
    <citation type="journal article" date="2005" name="Nucleic Acids Res.">
        <title>Genomic blueprint of Hahella chejuensis, a marine microbe producing an algicidal agent.</title>
        <authorList>
            <person name="Jeong H."/>
            <person name="Yim J.H."/>
            <person name="Lee C."/>
            <person name="Choi S.-H."/>
            <person name="Park Y.K."/>
            <person name="Yoon S.H."/>
            <person name="Hur C.-G."/>
            <person name="Kang H.-Y."/>
            <person name="Kim D."/>
            <person name="Lee H.H."/>
            <person name="Park K.H."/>
            <person name="Park S.-H."/>
            <person name="Park H.-S."/>
            <person name="Lee H.K."/>
            <person name="Oh T.K."/>
            <person name="Kim J.F."/>
        </authorList>
    </citation>
    <scope>NUCLEOTIDE SEQUENCE [LARGE SCALE GENOMIC DNA]</scope>
    <source>
        <strain evidence="2 3">KCTC 2396</strain>
    </source>
</reference>
<evidence type="ECO:0000256" key="1">
    <source>
        <dbReference type="SAM" id="Phobius"/>
    </source>
</evidence>
<dbReference type="InterPro" id="IPR011990">
    <property type="entry name" value="TPR-like_helical_dom_sf"/>
</dbReference>
<keyword evidence="3" id="KW-1185">Reference proteome</keyword>
<accession>Q2S952</accession>
<feature type="transmembrane region" description="Helical" evidence="1">
    <location>
        <begin position="48"/>
        <end position="66"/>
    </location>
</feature>
<proteinExistence type="predicted"/>
<organism evidence="2 3">
    <name type="scientific">Hahella chejuensis (strain KCTC 2396)</name>
    <dbReference type="NCBI Taxonomy" id="349521"/>
    <lineage>
        <taxon>Bacteria</taxon>
        <taxon>Pseudomonadati</taxon>
        <taxon>Pseudomonadota</taxon>
        <taxon>Gammaproteobacteria</taxon>
        <taxon>Oceanospirillales</taxon>
        <taxon>Hahellaceae</taxon>
        <taxon>Hahella</taxon>
    </lineage>
</organism>